<feature type="domain" description="Winged helix-turn helix" evidence="1">
    <location>
        <begin position="2"/>
        <end position="31"/>
    </location>
</feature>
<dbReference type="EMBL" id="UOFL01000248">
    <property type="protein sequence ID" value="VAW82479.1"/>
    <property type="molecule type" value="Genomic_DNA"/>
</dbReference>
<evidence type="ECO:0000313" key="2">
    <source>
        <dbReference type="EMBL" id="VAW82479.1"/>
    </source>
</evidence>
<evidence type="ECO:0000259" key="1">
    <source>
        <dbReference type="Pfam" id="PF13592"/>
    </source>
</evidence>
<dbReference type="AlphaFoldDB" id="A0A3B0Z889"/>
<dbReference type="Pfam" id="PF13592">
    <property type="entry name" value="HTH_33"/>
    <property type="match status" value="1"/>
</dbReference>
<protein>
    <recommendedName>
        <fullName evidence="1">Winged helix-turn helix domain-containing protein</fullName>
    </recommendedName>
</protein>
<name>A0A3B0Z889_9ZZZZ</name>
<gene>
    <name evidence="2" type="ORF">MNBD_GAMMA12-3694</name>
</gene>
<dbReference type="InterPro" id="IPR025959">
    <property type="entry name" value="Winged_HTH_dom"/>
</dbReference>
<accession>A0A3B0Z889</accession>
<feature type="non-terminal residue" evidence="2">
    <location>
        <position position="32"/>
    </location>
</feature>
<sequence length="32" mass="3677">MEIIEEKTGVRIAIRTVGDYLSKWGFTPQKPL</sequence>
<proteinExistence type="predicted"/>
<reference evidence="2" key="1">
    <citation type="submission" date="2018-06" db="EMBL/GenBank/DDBJ databases">
        <authorList>
            <person name="Zhirakovskaya E."/>
        </authorList>
    </citation>
    <scope>NUCLEOTIDE SEQUENCE</scope>
</reference>
<organism evidence="2">
    <name type="scientific">hydrothermal vent metagenome</name>
    <dbReference type="NCBI Taxonomy" id="652676"/>
    <lineage>
        <taxon>unclassified sequences</taxon>
        <taxon>metagenomes</taxon>
        <taxon>ecological metagenomes</taxon>
    </lineage>
</organism>